<evidence type="ECO:0000313" key="3">
    <source>
        <dbReference type="Proteomes" id="UP001153069"/>
    </source>
</evidence>
<evidence type="ECO:0000313" key="2">
    <source>
        <dbReference type="EMBL" id="CAB9529032.1"/>
    </source>
</evidence>
<dbReference type="Proteomes" id="UP001153069">
    <property type="component" value="Unassembled WGS sequence"/>
</dbReference>
<protein>
    <recommendedName>
        <fullName evidence="4">TFIIS N-terminal domain-containing protein</fullName>
    </recommendedName>
</protein>
<dbReference type="AlphaFoldDB" id="A0A9N8HX82"/>
<organism evidence="2 3">
    <name type="scientific">Seminavis robusta</name>
    <dbReference type="NCBI Taxonomy" id="568900"/>
    <lineage>
        <taxon>Eukaryota</taxon>
        <taxon>Sar</taxon>
        <taxon>Stramenopiles</taxon>
        <taxon>Ochrophyta</taxon>
        <taxon>Bacillariophyta</taxon>
        <taxon>Bacillariophyceae</taxon>
        <taxon>Bacillariophycidae</taxon>
        <taxon>Naviculales</taxon>
        <taxon>Naviculaceae</taxon>
        <taxon>Seminavis</taxon>
    </lineage>
</organism>
<keyword evidence="3" id="KW-1185">Reference proteome</keyword>
<sequence length="475" mass="52559">MSSEDLKPAADDAVAVSSKKQRFVQADTRNKASLFARCQAVVVANLERYPPEIFGMLSPDDWEDILRIKHGKTAPQKGTGGLDGTGRRTPALSERFIGEVERMNDHLAESDIADELVWKDCVEYQFSRRGLTRPRAMLFPWPVLVQHLAEQANILVQWKKKEDVAERNEEPLSLTPEDTKAIVDATQKLKESAMNVSLLKESGVGKVLKKLIKAETSRADASIFDQIKMPSTVVSSLVASKDTGKPKNQMSVLRTLENLLQAWMDFAASRGVDMNAGKGNKESAKAMELFKQDAEDLECTEQCKTWRHLFASLKGRADQRRLNLGQKMRENRKNQNSVRPQIVKVRPANSRRERILHKGASTPNWGRGGGTVGSHGGAKILELRKEASVQAERQKAGVVAYKKKGSGFGAAVALASTNKLTAKQKMIQMESRKRKIAAIVGLGSGKQMAVPQKAMRMQGGNFSSKKAKRSQQGRK</sequence>
<evidence type="ECO:0000256" key="1">
    <source>
        <dbReference type="SAM" id="MobiDB-lite"/>
    </source>
</evidence>
<feature type="region of interest" description="Disordered" evidence="1">
    <location>
        <begin position="447"/>
        <end position="475"/>
    </location>
</feature>
<reference evidence="2" key="1">
    <citation type="submission" date="2020-06" db="EMBL/GenBank/DDBJ databases">
        <authorList>
            <consortium name="Plant Systems Biology data submission"/>
        </authorList>
    </citation>
    <scope>NUCLEOTIDE SEQUENCE</scope>
    <source>
        <strain evidence="2">D6</strain>
    </source>
</reference>
<proteinExistence type="predicted"/>
<comment type="caution">
    <text evidence="2">The sequence shown here is derived from an EMBL/GenBank/DDBJ whole genome shotgun (WGS) entry which is preliminary data.</text>
</comment>
<accession>A0A9N8HX82</accession>
<dbReference type="EMBL" id="CAICTM010002381">
    <property type="protein sequence ID" value="CAB9529032.1"/>
    <property type="molecule type" value="Genomic_DNA"/>
</dbReference>
<gene>
    <name evidence="2" type="ORF">SEMRO_2383_G325630.1</name>
</gene>
<dbReference type="OrthoDB" id="196131at2759"/>
<name>A0A9N8HX82_9STRA</name>
<evidence type="ECO:0008006" key="4">
    <source>
        <dbReference type="Google" id="ProtNLM"/>
    </source>
</evidence>
<feature type="compositionally biased region" description="Basic residues" evidence="1">
    <location>
        <begin position="465"/>
        <end position="475"/>
    </location>
</feature>